<accession>A0ABV2ASS7</accession>
<dbReference type="EMBL" id="JBDODL010003442">
    <property type="protein sequence ID" value="MES1922692.1"/>
    <property type="molecule type" value="Genomic_DNA"/>
</dbReference>
<feature type="transmembrane region" description="Helical" evidence="1">
    <location>
        <begin position="66"/>
        <end position="89"/>
    </location>
</feature>
<sequence>MACFDRLKNLDNGVLMIGCEKKVWNGYCGYKCYFPFHSREKRENGISFCVNGEVYLPPQCFVRTEMVVLFIFAGGLCLFAITGILIACLDYSGCLKIGIFVKKRTIRANSMCSESK</sequence>
<gene>
    <name evidence="2" type="ORF">MHBO_004215</name>
</gene>
<reference evidence="2 3" key="1">
    <citation type="journal article" date="2024" name="BMC Biol.">
        <title>Comparative genomics of Ascetosporea gives new insight into the evolutionary basis for animal parasitism in Rhizaria.</title>
        <authorList>
            <person name="Hiltunen Thoren M."/>
            <person name="Onut-Brannstrom I."/>
            <person name="Alfjorden A."/>
            <person name="Peckova H."/>
            <person name="Swords F."/>
            <person name="Hooper C."/>
            <person name="Holzer A.S."/>
            <person name="Bass D."/>
            <person name="Burki F."/>
        </authorList>
    </citation>
    <scope>NUCLEOTIDE SEQUENCE [LARGE SCALE GENOMIC DNA]</scope>
    <source>
        <strain evidence="2">20-A016</strain>
    </source>
</reference>
<keyword evidence="3" id="KW-1185">Reference proteome</keyword>
<protein>
    <submittedName>
        <fullName evidence="2">Uncharacterized protein</fullName>
    </submittedName>
</protein>
<comment type="caution">
    <text evidence="2">The sequence shown here is derived from an EMBL/GenBank/DDBJ whole genome shotgun (WGS) entry which is preliminary data.</text>
</comment>
<evidence type="ECO:0000256" key="1">
    <source>
        <dbReference type="SAM" id="Phobius"/>
    </source>
</evidence>
<organism evidence="2 3">
    <name type="scientific">Bonamia ostreae</name>
    <dbReference type="NCBI Taxonomy" id="126728"/>
    <lineage>
        <taxon>Eukaryota</taxon>
        <taxon>Sar</taxon>
        <taxon>Rhizaria</taxon>
        <taxon>Endomyxa</taxon>
        <taxon>Ascetosporea</taxon>
        <taxon>Haplosporida</taxon>
        <taxon>Bonamia</taxon>
    </lineage>
</organism>
<evidence type="ECO:0000313" key="2">
    <source>
        <dbReference type="EMBL" id="MES1922692.1"/>
    </source>
</evidence>
<keyword evidence="1" id="KW-0812">Transmembrane</keyword>
<name>A0ABV2ASS7_9EUKA</name>
<keyword evidence="1" id="KW-1133">Transmembrane helix</keyword>
<dbReference type="Proteomes" id="UP001439008">
    <property type="component" value="Unassembled WGS sequence"/>
</dbReference>
<proteinExistence type="predicted"/>
<evidence type="ECO:0000313" key="3">
    <source>
        <dbReference type="Proteomes" id="UP001439008"/>
    </source>
</evidence>
<keyword evidence="1" id="KW-0472">Membrane</keyword>